<keyword evidence="5" id="KW-1185">Reference proteome</keyword>
<keyword evidence="1" id="KW-0479">Metal-binding</keyword>
<feature type="region of interest" description="Disordered" evidence="2">
    <location>
        <begin position="142"/>
        <end position="203"/>
    </location>
</feature>
<name>A0ABR3UL31_9PLEO</name>
<organism evidence="4 5">
    <name type="scientific">Alternaria dauci</name>
    <dbReference type="NCBI Taxonomy" id="48095"/>
    <lineage>
        <taxon>Eukaryota</taxon>
        <taxon>Fungi</taxon>
        <taxon>Dikarya</taxon>
        <taxon>Ascomycota</taxon>
        <taxon>Pezizomycotina</taxon>
        <taxon>Dothideomycetes</taxon>
        <taxon>Pleosporomycetidae</taxon>
        <taxon>Pleosporales</taxon>
        <taxon>Pleosporineae</taxon>
        <taxon>Pleosporaceae</taxon>
        <taxon>Alternaria</taxon>
        <taxon>Alternaria sect. Porri</taxon>
    </lineage>
</organism>
<evidence type="ECO:0000256" key="1">
    <source>
        <dbReference type="PROSITE-ProRule" id="PRU00723"/>
    </source>
</evidence>
<feature type="region of interest" description="Disordered" evidence="2">
    <location>
        <begin position="541"/>
        <end position="622"/>
    </location>
</feature>
<feature type="compositionally biased region" description="Low complexity" evidence="2">
    <location>
        <begin position="438"/>
        <end position="447"/>
    </location>
</feature>
<dbReference type="Proteomes" id="UP001578633">
    <property type="component" value="Chromosome 4"/>
</dbReference>
<feature type="compositionally biased region" description="Basic and acidic residues" evidence="2">
    <location>
        <begin position="16"/>
        <end position="27"/>
    </location>
</feature>
<reference evidence="4 5" key="1">
    <citation type="submission" date="2024-09" db="EMBL/GenBank/DDBJ databases">
        <title>T2T genomes of carrot and Alternaria dauci and their utility for understanding host-pathogen interaction during carrot leaf blight disease.</title>
        <authorList>
            <person name="Liu W."/>
            <person name="Xu S."/>
            <person name="Ou C."/>
            <person name="Liu X."/>
            <person name="Zhuang F."/>
            <person name="Deng X.W."/>
        </authorList>
    </citation>
    <scope>NUCLEOTIDE SEQUENCE [LARGE SCALE GENOMIC DNA]</scope>
    <source>
        <strain evidence="4 5">A2016</strain>
    </source>
</reference>
<feature type="compositionally biased region" description="Low complexity" evidence="2">
    <location>
        <begin position="598"/>
        <end position="611"/>
    </location>
</feature>
<evidence type="ECO:0000259" key="3">
    <source>
        <dbReference type="PROSITE" id="PS50103"/>
    </source>
</evidence>
<dbReference type="InterPro" id="IPR000571">
    <property type="entry name" value="Znf_CCCH"/>
</dbReference>
<proteinExistence type="predicted"/>
<feature type="compositionally biased region" description="Basic and acidic residues" evidence="2">
    <location>
        <begin position="574"/>
        <end position="583"/>
    </location>
</feature>
<feature type="compositionally biased region" description="Basic residues" evidence="2">
    <location>
        <begin position="550"/>
        <end position="560"/>
    </location>
</feature>
<dbReference type="PROSITE" id="PS50103">
    <property type="entry name" value="ZF_C3H1"/>
    <property type="match status" value="1"/>
</dbReference>
<protein>
    <recommendedName>
        <fullName evidence="3">C3H1-type domain-containing protein</fullName>
    </recommendedName>
</protein>
<dbReference type="RefSeq" id="XP_069307284.1">
    <property type="nucleotide sequence ID" value="XM_069451423.1"/>
</dbReference>
<dbReference type="EMBL" id="JBHGVX010000004">
    <property type="protein sequence ID" value="KAL1796700.1"/>
    <property type="molecule type" value="Genomic_DNA"/>
</dbReference>
<keyword evidence="1" id="KW-0862">Zinc</keyword>
<dbReference type="GeneID" id="96085562"/>
<comment type="caution">
    <text evidence="4">The sequence shown here is derived from an EMBL/GenBank/DDBJ whole genome shotgun (WGS) entry which is preliminary data.</text>
</comment>
<sequence>MAGKKRNHSDNATSQSDKRIKIKNEPTIREEEDVAFAPQPAIPETAEAIVPIETKAKTKKAIVPVANTTIPKITVTKENHEDEIDWSEDESEITESVNAANKTSESVTASEDDIETTIADETDITLIGSEEDIGQIKMETTDVEEKSHDIKLTDEIAKPVSKSTQGSGDRKKKKAETHDSVTRAKVVEDTSKEKQEKAKEAEAVERRKSNEAYSAEGRNIIFKGIETSLQFADLAAWVGVGVVGSTETRQITVDGVTIEVTVKLLNANFEQKTHRNVEAGDTVPPTTETPPQLAVDTAVASKSGDTSATRPATPAAPSAIVGRGKLIACRFGNECKKQATCMFDHSQHPTKKMCSFVNTTMGCNKGSRCIYSHEHEGQMCPFDTVRMECPNTFKCSFLHMDDEPPTKAEEISKSQVSSQPVVCAPSAADIAERAAINRASREAAAASAPPPHAPTGPKSNKRSRGAESADPSIQPQRVRYNYQTPTYFNQQQLQGQQWQAMPGFAPPTIQFVSPLGGYNAPQGQYTPAQVPYHPQQSFPNFGGATNQQHNRGHGHGRGRGSSRMQGGGRGWVRGKTDQNDRQHNSSSFVGQDRGTKVGGAADSATAGASNSRTDVQGSGKKA</sequence>
<feature type="compositionally biased region" description="Basic and acidic residues" evidence="2">
    <location>
        <begin position="142"/>
        <end position="157"/>
    </location>
</feature>
<evidence type="ECO:0000256" key="2">
    <source>
        <dbReference type="SAM" id="MobiDB-lite"/>
    </source>
</evidence>
<gene>
    <name evidence="4" type="ORF">ACET3X_005240</name>
</gene>
<feature type="compositionally biased region" description="Basic and acidic residues" evidence="2">
    <location>
        <begin position="176"/>
        <end position="203"/>
    </location>
</feature>
<feature type="domain" description="C3H1-type" evidence="3">
    <location>
        <begin position="349"/>
        <end position="376"/>
    </location>
</feature>
<keyword evidence="1" id="KW-0863">Zinc-finger</keyword>
<feature type="zinc finger region" description="C3H1-type" evidence="1">
    <location>
        <begin position="349"/>
        <end position="376"/>
    </location>
</feature>
<feature type="region of interest" description="Disordered" evidence="2">
    <location>
        <begin position="438"/>
        <end position="477"/>
    </location>
</feature>
<evidence type="ECO:0000313" key="5">
    <source>
        <dbReference type="Proteomes" id="UP001578633"/>
    </source>
</evidence>
<accession>A0ABR3UL31</accession>
<evidence type="ECO:0000313" key="4">
    <source>
        <dbReference type="EMBL" id="KAL1796700.1"/>
    </source>
</evidence>
<feature type="region of interest" description="Disordered" evidence="2">
    <location>
        <begin position="1"/>
        <end position="27"/>
    </location>
</feature>